<dbReference type="Proteomes" id="UP000659438">
    <property type="component" value="Unassembled WGS sequence"/>
</dbReference>
<dbReference type="EMBL" id="JABWQX020000001">
    <property type="protein sequence ID" value="MBV4549716.1"/>
    <property type="molecule type" value="Genomic_DNA"/>
</dbReference>
<organism evidence="2">
    <name type="scientific">Pseudomonas marvdashtae</name>
    <dbReference type="NCBI Taxonomy" id="2745500"/>
    <lineage>
        <taxon>Bacteria</taxon>
        <taxon>Pseudomonadati</taxon>
        <taxon>Pseudomonadota</taxon>
        <taxon>Gammaproteobacteria</taxon>
        <taxon>Pseudomonadales</taxon>
        <taxon>Pseudomonadaceae</taxon>
        <taxon>Pseudomonas</taxon>
    </lineage>
</organism>
<proteinExistence type="predicted"/>
<dbReference type="InterPro" id="IPR005479">
    <property type="entry name" value="CPAse_ATP-bd"/>
</dbReference>
<keyword evidence="4" id="KW-1185">Reference proteome</keyword>
<evidence type="ECO:0000313" key="4">
    <source>
        <dbReference type="Proteomes" id="UP000659438"/>
    </source>
</evidence>
<accession>A0A923JQR3</accession>
<evidence type="ECO:0000313" key="3">
    <source>
        <dbReference type="EMBL" id="MBV4549716.1"/>
    </source>
</evidence>
<sequence length="71" mass="8312">MFEFRAKALGLFGDARVFADDVLPVLRKIEVEVSWRHFDNLLRVNKLDETQSVQHRIFITEAPSRRVATVR</sequence>
<evidence type="ECO:0000313" key="2">
    <source>
        <dbReference type="EMBL" id="MBC3395924.1"/>
    </source>
</evidence>
<feature type="domain" description="Carbamoyl phosphate synthase ATP-binding" evidence="1">
    <location>
        <begin position="7"/>
        <end position="67"/>
    </location>
</feature>
<dbReference type="AlphaFoldDB" id="A0A923JQR3"/>
<dbReference type="EMBL" id="JABWQX010000003">
    <property type="protein sequence ID" value="MBC3395924.1"/>
    <property type="molecule type" value="Genomic_DNA"/>
</dbReference>
<reference evidence="2 4" key="1">
    <citation type="journal article" date="2020" name="Microorganisms">
        <title>Reliable Identification of Environmental Pseudomonas Isolates Using the rpoD Gene.</title>
        <authorList>
            <consortium name="The Broad Institute Genome Sequencing Platform"/>
            <person name="Girard L."/>
            <person name="Lood C."/>
            <person name="Rokni-Zadeh H."/>
            <person name="van Noort V."/>
            <person name="Lavigne R."/>
            <person name="De Mot R."/>
        </authorList>
    </citation>
    <scope>NUCLEOTIDE SEQUENCE</scope>
    <source>
        <strain evidence="2 4">SWRI102</strain>
    </source>
</reference>
<reference evidence="3" key="3">
    <citation type="submission" date="2021-06" db="EMBL/GenBank/DDBJ databases">
        <title>Updating the genus Pseudomonas: Description of 43 new species and partition of the Pseudomonas putida group.</title>
        <authorList>
            <person name="Girard L."/>
            <person name="Lood C."/>
            <person name="Vandamme P."/>
            <person name="Rokni-Zadeh H."/>
            <person name="Van Noort V."/>
            <person name="Hofte M."/>
            <person name="Lavigne R."/>
            <person name="De Mot R."/>
        </authorList>
    </citation>
    <scope>NUCLEOTIDE SEQUENCE</scope>
    <source>
        <strain evidence="3">SWRI102</strain>
    </source>
</reference>
<evidence type="ECO:0000259" key="1">
    <source>
        <dbReference type="Pfam" id="PF02786"/>
    </source>
</evidence>
<comment type="caution">
    <text evidence="2">The sequence shown here is derived from an EMBL/GenBank/DDBJ whole genome shotgun (WGS) entry which is preliminary data.</text>
</comment>
<dbReference type="GO" id="GO:0005524">
    <property type="term" value="F:ATP binding"/>
    <property type="evidence" value="ECO:0007669"/>
    <property type="project" value="InterPro"/>
</dbReference>
<gene>
    <name evidence="3" type="ORF">HU742_000940</name>
    <name evidence="2" type="ORF">HU742_11945</name>
</gene>
<dbReference type="Pfam" id="PF02786">
    <property type="entry name" value="CPSase_L_D2"/>
    <property type="match status" value="1"/>
</dbReference>
<protein>
    <recommendedName>
        <fullName evidence="1">Carbamoyl phosphate synthase ATP-binding domain-containing protein</fullName>
    </recommendedName>
</protein>
<name>A0A923JQR3_9PSED</name>
<reference evidence="2" key="2">
    <citation type="submission" date="2020-07" db="EMBL/GenBank/DDBJ databases">
        <authorList>
            <person name="Lood C."/>
            <person name="Girard L."/>
        </authorList>
    </citation>
    <scope>NUCLEOTIDE SEQUENCE</scope>
    <source>
        <strain evidence="2">SWRI102</strain>
    </source>
</reference>